<dbReference type="InterPro" id="IPR044862">
    <property type="entry name" value="Pro_4_hyd_alph_FE2OG_OXY"/>
</dbReference>
<evidence type="ECO:0000256" key="6">
    <source>
        <dbReference type="ARBA" id="ARBA00023004"/>
    </source>
</evidence>
<evidence type="ECO:0000256" key="5">
    <source>
        <dbReference type="ARBA" id="ARBA00023002"/>
    </source>
</evidence>
<gene>
    <name evidence="8" type="ORF">CAUJ_LOCUS2540</name>
</gene>
<sequence length="216" mass="25108">MRKRNQRKELRRFKSTMLLDKRPIDNFQTGSPQHEAVLTNGTWIAHRRSKSFRQIYTQLQRNILALDLRSSEHWQVLSYNKEGHYAPHYDYMNPKTNNAIVNLAGNRIATVLVILQTAKLGGTTVFPKLGVNIRPKIGDVIVWINILPNSLADHDTLHAACPILDGVKIGATLWVHEYHQEQRLRCSIDSEYFNTERFFKPFLSAADYQLTRQYFD</sequence>
<dbReference type="SMART" id="SM00702">
    <property type="entry name" value="P4Hc"/>
    <property type="match status" value="1"/>
</dbReference>
<keyword evidence="5" id="KW-0560">Oxidoreductase</keyword>
<dbReference type="AlphaFoldDB" id="A0A8S1GUK9"/>
<evidence type="ECO:0000313" key="8">
    <source>
        <dbReference type="EMBL" id="CAD6186621.1"/>
    </source>
</evidence>
<name>A0A8S1GUK9_9PELO</name>
<proteinExistence type="predicted"/>
<evidence type="ECO:0000259" key="7">
    <source>
        <dbReference type="PROSITE" id="PS51471"/>
    </source>
</evidence>
<dbReference type="GO" id="GO:0005783">
    <property type="term" value="C:endoplasmic reticulum"/>
    <property type="evidence" value="ECO:0007669"/>
    <property type="project" value="TreeGrafter"/>
</dbReference>
<keyword evidence="9" id="KW-1185">Reference proteome</keyword>
<dbReference type="OrthoDB" id="420380at2759"/>
<dbReference type="InterPro" id="IPR005123">
    <property type="entry name" value="Oxoglu/Fe-dep_dioxygenase_dom"/>
</dbReference>
<dbReference type="PANTHER" id="PTHR10869">
    <property type="entry name" value="PROLYL 4-HYDROXYLASE ALPHA SUBUNIT"/>
    <property type="match status" value="1"/>
</dbReference>
<evidence type="ECO:0000256" key="1">
    <source>
        <dbReference type="ARBA" id="ARBA00001961"/>
    </source>
</evidence>
<dbReference type="PROSITE" id="PS51471">
    <property type="entry name" value="FE2OG_OXY"/>
    <property type="match status" value="1"/>
</dbReference>
<dbReference type="Pfam" id="PF13640">
    <property type="entry name" value="2OG-FeII_Oxy_3"/>
    <property type="match status" value="1"/>
</dbReference>
<accession>A0A8S1GUK9</accession>
<evidence type="ECO:0000256" key="3">
    <source>
        <dbReference type="ARBA" id="ARBA00022896"/>
    </source>
</evidence>
<protein>
    <recommendedName>
        <fullName evidence="7">Fe2OG dioxygenase domain-containing protein</fullName>
    </recommendedName>
</protein>
<evidence type="ECO:0000313" key="9">
    <source>
        <dbReference type="Proteomes" id="UP000835052"/>
    </source>
</evidence>
<dbReference type="GO" id="GO:0031418">
    <property type="term" value="F:L-ascorbic acid binding"/>
    <property type="evidence" value="ECO:0007669"/>
    <property type="project" value="UniProtKB-KW"/>
</dbReference>
<organism evidence="8 9">
    <name type="scientific">Caenorhabditis auriculariae</name>
    <dbReference type="NCBI Taxonomy" id="2777116"/>
    <lineage>
        <taxon>Eukaryota</taxon>
        <taxon>Metazoa</taxon>
        <taxon>Ecdysozoa</taxon>
        <taxon>Nematoda</taxon>
        <taxon>Chromadorea</taxon>
        <taxon>Rhabditida</taxon>
        <taxon>Rhabditina</taxon>
        <taxon>Rhabditomorpha</taxon>
        <taxon>Rhabditoidea</taxon>
        <taxon>Rhabditidae</taxon>
        <taxon>Peloderinae</taxon>
        <taxon>Caenorhabditis</taxon>
    </lineage>
</organism>
<dbReference type="Gene3D" id="2.60.120.620">
    <property type="entry name" value="q2cbj1_9rhob like domain"/>
    <property type="match status" value="1"/>
</dbReference>
<dbReference type="Proteomes" id="UP000835052">
    <property type="component" value="Unassembled WGS sequence"/>
</dbReference>
<comment type="cofactor">
    <cofactor evidence="1">
        <name>L-ascorbate</name>
        <dbReference type="ChEBI" id="CHEBI:38290"/>
    </cofactor>
</comment>
<comment type="caution">
    <text evidence="8">The sequence shown here is derived from an EMBL/GenBank/DDBJ whole genome shotgun (WGS) entry which is preliminary data.</text>
</comment>
<evidence type="ECO:0000256" key="2">
    <source>
        <dbReference type="ARBA" id="ARBA00022723"/>
    </source>
</evidence>
<dbReference type="InterPro" id="IPR045054">
    <property type="entry name" value="P4HA-like"/>
</dbReference>
<dbReference type="GO" id="GO:0004656">
    <property type="term" value="F:procollagen-proline 4-dioxygenase activity"/>
    <property type="evidence" value="ECO:0007669"/>
    <property type="project" value="TreeGrafter"/>
</dbReference>
<feature type="domain" description="Fe2OG dioxygenase" evidence="7">
    <location>
        <begin position="70"/>
        <end position="177"/>
    </location>
</feature>
<reference evidence="8" key="1">
    <citation type="submission" date="2020-10" db="EMBL/GenBank/DDBJ databases">
        <authorList>
            <person name="Kikuchi T."/>
        </authorList>
    </citation>
    <scope>NUCLEOTIDE SEQUENCE</scope>
    <source>
        <strain evidence="8">NKZ352</strain>
    </source>
</reference>
<dbReference type="PANTHER" id="PTHR10869:SF215">
    <property type="entry name" value="FE2OG DIOXYGENASE DOMAIN-CONTAINING PROTEIN"/>
    <property type="match status" value="1"/>
</dbReference>
<keyword evidence="6" id="KW-0408">Iron</keyword>
<keyword evidence="4" id="KW-0223">Dioxygenase</keyword>
<evidence type="ECO:0000256" key="4">
    <source>
        <dbReference type="ARBA" id="ARBA00022964"/>
    </source>
</evidence>
<dbReference type="EMBL" id="CAJGYM010000005">
    <property type="protein sequence ID" value="CAD6186621.1"/>
    <property type="molecule type" value="Genomic_DNA"/>
</dbReference>
<keyword evidence="2" id="KW-0479">Metal-binding</keyword>
<keyword evidence="3" id="KW-0847">Vitamin C</keyword>
<dbReference type="GO" id="GO:0005506">
    <property type="term" value="F:iron ion binding"/>
    <property type="evidence" value="ECO:0007669"/>
    <property type="project" value="InterPro"/>
</dbReference>
<dbReference type="InterPro" id="IPR006620">
    <property type="entry name" value="Pro_4_hyd_alph"/>
</dbReference>